<dbReference type="PANTHER" id="PTHR11590:SF40">
    <property type="entry name" value="HEMOCYTE PROTEIN-GLUTAMINE GAMMA-GLUTAMYLTRANSFERASE-LIKE PROTEIN"/>
    <property type="match status" value="1"/>
</dbReference>
<comment type="caution">
    <text evidence="1">The sequence shown here is derived from an EMBL/GenBank/DDBJ whole genome shotgun (WGS) entry which is preliminary data.</text>
</comment>
<protein>
    <recommendedName>
        <fullName evidence="3">Phospholipase B-like</fullName>
    </recommendedName>
</protein>
<name>A0ABN9YA76_9DINO</name>
<dbReference type="PANTHER" id="PTHR11590">
    <property type="entry name" value="PROTEIN-GLUTAMINE GAMMA-GLUTAMYLTRANSFERASE"/>
    <property type="match status" value="1"/>
</dbReference>
<gene>
    <name evidence="1" type="ORF">PCOR1329_LOCUS83987</name>
</gene>
<dbReference type="InterPro" id="IPR038765">
    <property type="entry name" value="Papain-like_cys_pep_sf"/>
</dbReference>
<dbReference type="Proteomes" id="UP001189429">
    <property type="component" value="Unassembled WGS sequence"/>
</dbReference>
<keyword evidence="2" id="KW-1185">Reference proteome</keyword>
<proteinExistence type="predicted"/>
<accession>A0ABN9YA76</accession>
<evidence type="ECO:0000313" key="1">
    <source>
        <dbReference type="EMBL" id="CAK0909626.1"/>
    </source>
</evidence>
<dbReference type="InterPro" id="IPR036985">
    <property type="entry name" value="Transglutaminase-like_sf"/>
</dbReference>
<organism evidence="1 2">
    <name type="scientific">Prorocentrum cordatum</name>
    <dbReference type="NCBI Taxonomy" id="2364126"/>
    <lineage>
        <taxon>Eukaryota</taxon>
        <taxon>Sar</taxon>
        <taxon>Alveolata</taxon>
        <taxon>Dinophyceae</taxon>
        <taxon>Prorocentrales</taxon>
        <taxon>Prorocentraceae</taxon>
        <taxon>Prorocentrum</taxon>
    </lineage>
</organism>
<reference evidence="1" key="1">
    <citation type="submission" date="2023-10" db="EMBL/GenBank/DDBJ databases">
        <authorList>
            <person name="Chen Y."/>
            <person name="Shah S."/>
            <person name="Dougan E. K."/>
            <person name="Thang M."/>
            <person name="Chan C."/>
        </authorList>
    </citation>
    <scope>NUCLEOTIDE SEQUENCE [LARGE SCALE GENOMIC DNA]</scope>
</reference>
<dbReference type="Gene3D" id="3.90.260.10">
    <property type="entry name" value="Transglutaminase-like"/>
    <property type="match status" value="1"/>
</dbReference>
<evidence type="ECO:0008006" key="3">
    <source>
        <dbReference type="Google" id="ProtNLM"/>
    </source>
</evidence>
<dbReference type="SUPFAM" id="SSF54001">
    <property type="entry name" value="Cysteine proteinases"/>
    <property type="match status" value="1"/>
</dbReference>
<sequence>MGGDSIWNFHVWNDVWFLRRDLPEGRGGWQAIDATPQERSEGRWQCGPASLVDVKAGAAAAESNYDLDFVLAEVNADVRYYVVDDKGETKLRRVERDAVGTYVITKAVGYLGADDITSDYKHPEGSIAERVALLGEAEDSTFKLAEKGTFSLSPVGELVLGKRTSPSS</sequence>
<dbReference type="InterPro" id="IPR050779">
    <property type="entry name" value="Transglutaminase"/>
</dbReference>
<evidence type="ECO:0000313" key="2">
    <source>
        <dbReference type="Proteomes" id="UP001189429"/>
    </source>
</evidence>
<dbReference type="EMBL" id="CAUYUJ010022229">
    <property type="protein sequence ID" value="CAK0909626.1"/>
    <property type="molecule type" value="Genomic_DNA"/>
</dbReference>